<proteinExistence type="predicted"/>
<evidence type="ECO:0000313" key="3">
    <source>
        <dbReference type="Proteomes" id="UP001161247"/>
    </source>
</evidence>
<evidence type="ECO:0000256" key="1">
    <source>
        <dbReference type="SAM" id="SignalP"/>
    </source>
</evidence>
<name>A0AAV1CEK2_OLDCO</name>
<feature type="chain" id="PRO_5043482972" evidence="1">
    <location>
        <begin position="28"/>
        <end position="187"/>
    </location>
</feature>
<organism evidence="2 3">
    <name type="scientific">Oldenlandia corymbosa var. corymbosa</name>
    <dbReference type="NCBI Taxonomy" id="529605"/>
    <lineage>
        <taxon>Eukaryota</taxon>
        <taxon>Viridiplantae</taxon>
        <taxon>Streptophyta</taxon>
        <taxon>Embryophyta</taxon>
        <taxon>Tracheophyta</taxon>
        <taxon>Spermatophyta</taxon>
        <taxon>Magnoliopsida</taxon>
        <taxon>eudicotyledons</taxon>
        <taxon>Gunneridae</taxon>
        <taxon>Pentapetalae</taxon>
        <taxon>asterids</taxon>
        <taxon>lamiids</taxon>
        <taxon>Gentianales</taxon>
        <taxon>Rubiaceae</taxon>
        <taxon>Rubioideae</taxon>
        <taxon>Spermacoceae</taxon>
        <taxon>Hedyotis-Oldenlandia complex</taxon>
        <taxon>Oldenlandia</taxon>
    </lineage>
</organism>
<gene>
    <name evidence="2" type="ORF">OLC1_LOCUS4506</name>
</gene>
<protein>
    <submittedName>
        <fullName evidence="2">OLC1v1028358C1</fullName>
    </submittedName>
</protein>
<reference evidence="2" key="1">
    <citation type="submission" date="2023-03" db="EMBL/GenBank/DDBJ databases">
        <authorList>
            <person name="Julca I."/>
        </authorList>
    </citation>
    <scope>NUCLEOTIDE SEQUENCE</scope>
</reference>
<dbReference type="Proteomes" id="UP001161247">
    <property type="component" value="Chromosome 2"/>
</dbReference>
<dbReference type="EMBL" id="OX459119">
    <property type="protein sequence ID" value="CAI9092972.1"/>
    <property type="molecule type" value="Genomic_DNA"/>
</dbReference>
<feature type="signal peptide" evidence="1">
    <location>
        <begin position="1"/>
        <end position="27"/>
    </location>
</feature>
<sequence length="187" mass="20561">MELNHISFSKIFLPVLVLLLVIGGKAADAKKDKSFCVIHTESRDVLKRCNNVVKGAETWQQAMTKVLNAAQKEVAPLVPAITNIPNNPAFPGPRPNKLMQEACVNPRGLFQLDSSIARALKGVEGLKDIDTGNYQDIREGIHGMNNTLDACVSGFVRQGITPPPEVQKYVDITSKYFTLALAVYRTR</sequence>
<keyword evidence="3" id="KW-1185">Reference proteome</keyword>
<evidence type="ECO:0000313" key="2">
    <source>
        <dbReference type="EMBL" id="CAI9092972.1"/>
    </source>
</evidence>
<accession>A0AAV1CEK2</accession>
<dbReference type="AlphaFoldDB" id="A0AAV1CEK2"/>
<keyword evidence="1" id="KW-0732">Signal</keyword>